<dbReference type="Gene3D" id="2.115.10.20">
    <property type="entry name" value="Glycosyl hydrolase domain, family 43"/>
    <property type="match status" value="1"/>
</dbReference>
<dbReference type="PANTHER" id="PTHR42812:SF5">
    <property type="entry name" value="ENDO-ARABINASE"/>
    <property type="match status" value="1"/>
</dbReference>
<dbReference type="InterPro" id="IPR023296">
    <property type="entry name" value="Glyco_hydro_beta-prop_sf"/>
</dbReference>
<feature type="site" description="Important for catalytic activity, responsible for pKa modulation of the active site Glu and correct orientation of both the proton donor and substrate" evidence="5">
    <location>
        <position position="140"/>
    </location>
</feature>
<dbReference type="Proteomes" id="UP001431209">
    <property type="component" value="Unassembled WGS sequence"/>
</dbReference>
<name>A0AAW2YRL3_9EUKA</name>
<dbReference type="AlphaFoldDB" id="A0AAW2YRL3"/>
<dbReference type="InterPro" id="IPR006710">
    <property type="entry name" value="Glyco_hydro_43"/>
</dbReference>
<evidence type="ECO:0000256" key="4">
    <source>
        <dbReference type="PIRSR" id="PIRSR606710-1"/>
    </source>
</evidence>
<sequence length="316" mass="35415">MMKYIVLALASIVCALDYQNAVLPHDAPDPGAIYYNGAYYAATTSTGNVLASGYLPIYMSTNLANWTLVSHAFTESTKPRWSKNNFWAPEIKQMSGEVFNLYFTAMNPSGVTCVGVVTSNKITGPYKDATGQPFSCDGLDSTMVKSKGTPYLVWKHNPASGIVARELTPDGLKFTESIIHPLIRNDKPWEGILVEAPWLIWQEPYFYMFYSSNFFNTLQYNVGVARSKALLGPWEKRDAPIVRSNKKWAGPGHCSVISVRNEGNKWFMLYHSWRADSFKNFTVGRHMLLDSVHFSNDGWPYVQGDSPSIDPIPIPN</sequence>
<evidence type="ECO:0000256" key="1">
    <source>
        <dbReference type="ARBA" id="ARBA00009865"/>
    </source>
</evidence>
<evidence type="ECO:0000313" key="9">
    <source>
        <dbReference type="Proteomes" id="UP001431209"/>
    </source>
</evidence>
<dbReference type="InterPro" id="IPR051795">
    <property type="entry name" value="Glycosyl_Hydrlase_43"/>
</dbReference>
<evidence type="ECO:0000256" key="2">
    <source>
        <dbReference type="ARBA" id="ARBA00022801"/>
    </source>
</evidence>
<comment type="caution">
    <text evidence="8">The sequence shown here is derived from an EMBL/GenBank/DDBJ whole genome shotgun (WGS) entry which is preliminary data.</text>
</comment>
<evidence type="ECO:0000256" key="6">
    <source>
        <dbReference type="RuleBase" id="RU361187"/>
    </source>
</evidence>
<gene>
    <name evidence="8" type="ORF">AKO1_007308</name>
</gene>
<evidence type="ECO:0000256" key="3">
    <source>
        <dbReference type="ARBA" id="ARBA00023295"/>
    </source>
</evidence>
<reference evidence="8 9" key="1">
    <citation type="submission" date="2024-03" db="EMBL/GenBank/DDBJ databases">
        <title>The Acrasis kona genome and developmental transcriptomes reveal deep origins of eukaryotic multicellular pathways.</title>
        <authorList>
            <person name="Sheikh S."/>
            <person name="Fu C.-J."/>
            <person name="Brown M.W."/>
            <person name="Baldauf S.L."/>
        </authorList>
    </citation>
    <scope>NUCLEOTIDE SEQUENCE [LARGE SCALE GENOMIC DNA]</scope>
    <source>
        <strain evidence="8 9">ATCC MYA-3509</strain>
    </source>
</reference>
<comment type="similarity">
    <text evidence="1 6">Belongs to the glycosyl hydrolase 43 family.</text>
</comment>
<dbReference type="SUPFAM" id="SSF75005">
    <property type="entry name" value="Arabinanase/levansucrase/invertase"/>
    <property type="match status" value="1"/>
</dbReference>
<dbReference type="GO" id="GO:0004553">
    <property type="term" value="F:hydrolase activity, hydrolyzing O-glycosyl compounds"/>
    <property type="evidence" value="ECO:0007669"/>
    <property type="project" value="InterPro"/>
</dbReference>
<dbReference type="PANTHER" id="PTHR42812">
    <property type="entry name" value="BETA-XYLOSIDASE"/>
    <property type="match status" value="1"/>
</dbReference>
<dbReference type="CDD" id="cd08999">
    <property type="entry name" value="GH43_ABN-like"/>
    <property type="match status" value="1"/>
</dbReference>
<keyword evidence="7" id="KW-0732">Signal</keyword>
<keyword evidence="2 6" id="KW-0378">Hydrolase</keyword>
<evidence type="ECO:0000313" key="8">
    <source>
        <dbReference type="EMBL" id="KAL0480017.1"/>
    </source>
</evidence>
<proteinExistence type="inferred from homology"/>
<protein>
    <submittedName>
        <fullName evidence="8">Uncharacterized protein</fullName>
    </submittedName>
</protein>
<feature type="active site" description="Proton acceptor" evidence="4">
    <location>
        <position position="29"/>
    </location>
</feature>
<feature type="chain" id="PRO_5043699808" evidence="7">
    <location>
        <begin position="22"/>
        <end position="316"/>
    </location>
</feature>
<feature type="active site" description="Proton donor" evidence="4">
    <location>
        <position position="195"/>
    </location>
</feature>
<dbReference type="EMBL" id="JAOPGA020000617">
    <property type="protein sequence ID" value="KAL0480017.1"/>
    <property type="molecule type" value="Genomic_DNA"/>
</dbReference>
<dbReference type="GO" id="GO:0005975">
    <property type="term" value="P:carbohydrate metabolic process"/>
    <property type="evidence" value="ECO:0007669"/>
    <property type="project" value="InterPro"/>
</dbReference>
<evidence type="ECO:0000256" key="5">
    <source>
        <dbReference type="PIRSR" id="PIRSR606710-2"/>
    </source>
</evidence>
<keyword evidence="3 6" id="KW-0326">Glycosidase</keyword>
<organism evidence="8 9">
    <name type="scientific">Acrasis kona</name>
    <dbReference type="NCBI Taxonomy" id="1008807"/>
    <lineage>
        <taxon>Eukaryota</taxon>
        <taxon>Discoba</taxon>
        <taxon>Heterolobosea</taxon>
        <taxon>Tetramitia</taxon>
        <taxon>Eutetramitia</taxon>
        <taxon>Acrasidae</taxon>
        <taxon>Acrasis</taxon>
    </lineage>
</organism>
<feature type="signal peptide" evidence="7">
    <location>
        <begin position="1"/>
        <end position="21"/>
    </location>
</feature>
<keyword evidence="9" id="KW-1185">Reference proteome</keyword>
<evidence type="ECO:0000256" key="7">
    <source>
        <dbReference type="SAM" id="SignalP"/>
    </source>
</evidence>
<dbReference type="Pfam" id="PF04616">
    <property type="entry name" value="Glyco_hydro_43"/>
    <property type="match status" value="1"/>
</dbReference>
<accession>A0AAW2YRL3</accession>